<comment type="caution">
    <text evidence="1">The sequence shown here is derived from an EMBL/GenBank/DDBJ whole genome shotgun (WGS) entry which is preliminary data.</text>
</comment>
<protein>
    <submittedName>
        <fullName evidence="1">Uncharacterized protein</fullName>
    </submittedName>
</protein>
<name>A0AAP0Q0J7_9MAGN</name>
<dbReference type="EMBL" id="JBBNAF010000003">
    <property type="protein sequence ID" value="KAK9161424.1"/>
    <property type="molecule type" value="Genomic_DNA"/>
</dbReference>
<dbReference type="AlphaFoldDB" id="A0AAP0Q0J7"/>
<keyword evidence="2" id="KW-1185">Reference proteome</keyword>
<evidence type="ECO:0000313" key="1">
    <source>
        <dbReference type="EMBL" id="KAK9161424.1"/>
    </source>
</evidence>
<reference evidence="1 2" key="1">
    <citation type="submission" date="2024-01" db="EMBL/GenBank/DDBJ databases">
        <title>Genome assemblies of Stephania.</title>
        <authorList>
            <person name="Yang L."/>
        </authorList>
    </citation>
    <scope>NUCLEOTIDE SEQUENCE [LARGE SCALE GENOMIC DNA]</scope>
    <source>
        <strain evidence="1">YNDBR</strain>
        <tissue evidence="1">Leaf</tissue>
    </source>
</reference>
<dbReference type="Proteomes" id="UP001420932">
    <property type="component" value="Unassembled WGS sequence"/>
</dbReference>
<gene>
    <name evidence="1" type="ORF">Syun_007765</name>
</gene>
<evidence type="ECO:0000313" key="2">
    <source>
        <dbReference type="Proteomes" id="UP001420932"/>
    </source>
</evidence>
<accession>A0AAP0Q0J7</accession>
<sequence>MSLNLLLVIILSTKPYKNCTELLHATSFNPQQINNKCQCIFAIPKQKFP</sequence>
<proteinExistence type="predicted"/>
<organism evidence="1 2">
    <name type="scientific">Stephania yunnanensis</name>
    <dbReference type="NCBI Taxonomy" id="152371"/>
    <lineage>
        <taxon>Eukaryota</taxon>
        <taxon>Viridiplantae</taxon>
        <taxon>Streptophyta</taxon>
        <taxon>Embryophyta</taxon>
        <taxon>Tracheophyta</taxon>
        <taxon>Spermatophyta</taxon>
        <taxon>Magnoliopsida</taxon>
        <taxon>Ranunculales</taxon>
        <taxon>Menispermaceae</taxon>
        <taxon>Menispermoideae</taxon>
        <taxon>Cissampelideae</taxon>
        <taxon>Stephania</taxon>
    </lineage>
</organism>